<dbReference type="AlphaFoldDB" id="A0A0F9KFK5"/>
<organism evidence="1">
    <name type="scientific">marine sediment metagenome</name>
    <dbReference type="NCBI Taxonomy" id="412755"/>
    <lineage>
        <taxon>unclassified sequences</taxon>
        <taxon>metagenomes</taxon>
        <taxon>ecological metagenomes</taxon>
    </lineage>
</organism>
<proteinExistence type="predicted"/>
<sequence length="74" mass="8509">MTTDLIAKALIKRKTESQIPRKYYKLGRSTLDLILDIESGVSEDQMLFRGKPIKYNAEDKTWDFVESTPKPTGM</sequence>
<name>A0A0F9KFK5_9ZZZZ</name>
<dbReference type="EMBL" id="LAZR01009295">
    <property type="protein sequence ID" value="KKM73486.1"/>
    <property type="molecule type" value="Genomic_DNA"/>
</dbReference>
<gene>
    <name evidence="1" type="ORF">LCGC14_1409990</name>
</gene>
<protein>
    <submittedName>
        <fullName evidence="1">Uncharacterized protein</fullName>
    </submittedName>
</protein>
<comment type="caution">
    <text evidence="1">The sequence shown here is derived from an EMBL/GenBank/DDBJ whole genome shotgun (WGS) entry which is preliminary data.</text>
</comment>
<accession>A0A0F9KFK5</accession>
<reference evidence="1" key="1">
    <citation type="journal article" date="2015" name="Nature">
        <title>Complex archaea that bridge the gap between prokaryotes and eukaryotes.</title>
        <authorList>
            <person name="Spang A."/>
            <person name="Saw J.H."/>
            <person name="Jorgensen S.L."/>
            <person name="Zaremba-Niedzwiedzka K."/>
            <person name="Martijn J."/>
            <person name="Lind A.E."/>
            <person name="van Eijk R."/>
            <person name="Schleper C."/>
            <person name="Guy L."/>
            <person name="Ettema T.J."/>
        </authorList>
    </citation>
    <scope>NUCLEOTIDE SEQUENCE</scope>
</reference>
<evidence type="ECO:0000313" key="1">
    <source>
        <dbReference type="EMBL" id="KKM73486.1"/>
    </source>
</evidence>